<dbReference type="InterPro" id="IPR013974">
    <property type="entry name" value="SAF"/>
</dbReference>
<evidence type="ECO:0000256" key="5">
    <source>
        <dbReference type="ARBA" id="ARBA00022764"/>
    </source>
</evidence>
<dbReference type="EMBL" id="CPYD01000004">
    <property type="protein sequence ID" value="CNE34532.1"/>
    <property type="molecule type" value="Genomic_DNA"/>
</dbReference>
<reference evidence="10" key="2">
    <citation type="submission" date="2023-06" db="EMBL/GenBank/DDBJ databases">
        <authorList>
            <person name="Polev D.E."/>
            <person name="Saitova A.T."/>
            <person name="Bogumilchik E.A."/>
            <person name="Kokorina G.I."/>
            <person name="Voskresenskaia E.A."/>
        </authorList>
    </citation>
    <scope>NUCLEOTIDE SEQUENCE</scope>
    <source>
        <strain evidence="10">2145 StPb PI</strain>
    </source>
</reference>
<evidence type="ECO:0000259" key="8">
    <source>
        <dbReference type="SMART" id="SM00858"/>
    </source>
</evidence>
<keyword evidence="4 7" id="KW-0732">Signal</keyword>
<gene>
    <name evidence="10" type="primary">flgA</name>
    <name evidence="9" type="ORF">ERS137967_01322</name>
    <name evidence="10" type="ORF">QVN42_15800</name>
</gene>
<dbReference type="Proteomes" id="UP000040578">
    <property type="component" value="Unassembled WGS sequence"/>
</dbReference>
<evidence type="ECO:0000313" key="9">
    <source>
        <dbReference type="EMBL" id="CNE34532.1"/>
    </source>
</evidence>
<feature type="chain" id="PRO_5043098500" description="Flagella basal body P-ring formation protein FlgA" evidence="7">
    <location>
        <begin position="22"/>
        <end position="219"/>
    </location>
</feature>
<dbReference type="Gene3D" id="3.90.1210.10">
    <property type="entry name" value="Antifreeze-like/N-acetylneuraminic acid synthase C-terminal domain"/>
    <property type="match status" value="1"/>
</dbReference>
<dbReference type="InterPro" id="IPR017585">
    <property type="entry name" value="SAF_FlgA"/>
</dbReference>
<dbReference type="EMBL" id="JAUEHU010000017">
    <property type="protein sequence ID" value="MDN0088818.1"/>
    <property type="molecule type" value="Genomic_DNA"/>
</dbReference>
<keyword evidence="5 7" id="KW-0574">Periplasm</keyword>
<comment type="subcellular location">
    <subcellularLocation>
        <location evidence="1 7">Periplasm</location>
    </subcellularLocation>
</comment>
<protein>
    <recommendedName>
        <fullName evidence="3 7">Flagella basal body P-ring formation protein FlgA</fullName>
    </recommendedName>
</protein>
<dbReference type="PANTHER" id="PTHR36307">
    <property type="entry name" value="FLAGELLA BASAL BODY P-RING FORMATION PROTEIN FLGA"/>
    <property type="match status" value="1"/>
</dbReference>
<comment type="similarity">
    <text evidence="2 7">Belongs to the FlgA family.</text>
</comment>
<evidence type="ECO:0000256" key="1">
    <source>
        <dbReference type="ARBA" id="ARBA00004418"/>
    </source>
</evidence>
<dbReference type="InterPro" id="IPR041231">
    <property type="entry name" value="FlgA_N"/>
</dbReference>
<sequence length="219" mass="23905">MKAGGVIGLGLAWLCAGTAQATDLAEQIDQFFHNQFPSDTRQVEVKIKTPQAQWPQCENPEISLPANARPWGNVSLSVRCGQQRRFMQTQVQVTGKYLVASRQISAGEKLTEKDMTYQEGRLDTLPQGALNEARFAKGTISLRHINAGQPLTKAMLRRSWVIKAGQVVQVVAQGEGFNINSEGKAMNNAALQDNVRVRMASGQIVSGTLGDDGVIRIML</sequence>
<evidence type="ECO:0000256" key="2">
    <source>
        <dbReference type="ARBA" id="ARBA00010474"/>
    </source>
</evidence>
<dbReference type="Gene3D" id="2.30.30.760">
    <property type="match status" value="1"/>
</dbReference>
<feature type="domain" description="SAF" evidence="8">
    <location>
        <begin position="95"/>
        <end position="157"/>
    </location>
</feature>
<keyword evidence="10" id="KW-0282">Flagellum</keyword>
<evidence type="ECO:0000313" key="12">
    <source>
        <dbReference type="Proteomes" id="UP001167864"/>
    </source>
</evidence>
<reference evidence="9 11" key="1">
    <citation type="submission" date="2015-03" db="EMBL/GenBank/DDBJ databases">
        <authorList>
            <consortium name="Pathogen Informatics"/>
            <person name="Murphy D."/>
        </authorList>
    </citation>
    <scope>NUCLEOTIDE SEQUENCE [LARGE SCALE GENOMIC DNA]</scope>
    <source>
        <strain evidence="9">Type strain: CIP110231</strain>
        <strain evidence="11">type strain: CIP110231</strain>
    </source>
</reference>
<evidence type="ECO:0000256" key="6">
    <source>
        <dbReference type="ARBA" id="ARBA00025643"/>
    </source>
</evidence>
<accession>A0AAW7K2J4</accession>
<evidence type="ECO:0000256" key="3">
    <source>
        <dbReference type="ARBA" id="ARBA00014754"/>
    </source>
</evidence>
<comment type="function">
    <text evidence="6 7">Involved in the assembly process of the P-ring formation. It may associate with FlgF on the rod constituting a structure essential for the P-ring assembly or may act as a modulator protein for the P-ring assembly.</text>
</comment>
<dbReference type="PANTHER" id="PTHR36307:SF1">
    <property type="entry name" value="FLAGELLA BASAL BODY P-RING FORMATION PROTEIN FLGA"/>
    <property type="match status" value="1"/>
</dbReference>
<evidence type="ECO:0000313" key="11">
    <source>
        <dbReference type="Proteomes" id="UP000040578"/>
    </source>
</evidence>
<evidence type="ECO:0000256" key="4">
    <source>
        <dbReference type="ARBA" id="ARBA00022729"/>
    </source>
</evidence>
<keyword evidence="7" id="KW-1005">Bacterial flagellum biogenesis</keyword>
<dbReference type="SMART" id="SM00858">
    <property type="entry name" value="SAF"/>
    <property type="match status" value="1"/>
</dbReference>
<dbReference type="AlphaFoldDB" id="A0AAW7K2J4"/>
<name>A0AAW7K2J4_9GAMM</name>
<comment type="caution">
    <text evidence="10">The sequence shown here is derived from an EMBL/GenBank/DDBJ whole genome shotgun (WGS) entry which is preliminary data.</text>
</comment>
<feature type="signal peptide" evidence="7">
    <location>
        <begin position="1"/>
        <end position="21"/>
    </location>
</feature>
<keyword evidence="10" id="KW-0966">Cell projection</keyword>
<evidence type="ECO:0000313" key="10">
    <source>
        <dbReference type="EMBL" id="MDN0088818.1"/>
    </source>
</evidence>
<dbReference type="RefSeq" id="WP_049597501.1">
    <property type="nucleotide sequence ID" value="NZ_CPYD01000004.1"/>
</dbReference>
<proteinExistence type="inferred from homology"/>
<dbReference type="NCBIfam" id="TIGR03170">
    <property type="entry name" value="flgA_cterm"/>
    <property type="match status" value="1"/>
</dbReference>
<keyword evidence="10" id="KW-0969">Cilium</keyword>
<dbReference type="Pfam" id="PF13144">
    <property type="entry name" value="ChapFlgA"/>
    <property type="match status" value="1"/>
</dbReference>
<dbReference type="GO" id="GO:0044780">
    <property type="term" value="P:bacterial-type flagellum assembly"/>
    <property type="evidence" value="ECO:0007669"/>
    <property type="project" value="InterPro"/>
</dbReference>
<keyword evidence="11" id="KW-1185">Reference proteome</keyword>
<dbReference type="Pfam" id="PF17656">
    <property type="entry name" value="ChapFlgA_N"/>
    <property type="match status" value="1"/>
</dbReference>
<dbReference type="InterPro" id="IPR039246">
    <property type="entry name" value="Flagellar_FlgA"/>
</dbReference>
<dbReference type="CDD" id="cd11614">
    <property type="entry name" value="SAF_CpaB_FlgA_like"/>
    <property type="match status" value="1"/>
</dbReference>
<evidence type="ECO:0000256" key="7">
    <source>
        <dbReference type="RuleBase" id="RU362063"/>
    </source>
</evidence>
<organism evidence="10 12">
    <name type="scientific">Yersinia nurmii</name>
    <dbReference type="NCBI Taxonomy" id="685706"/>
    <lineage>
        <taxon>Bacteria</taxon>
        <taxon>Pseudomonadati</taxon>
        <taxon>Pseudomonadota</taxon>
        <taxon>Gammaproteobacteria</taxon>
        <taxon>Enterobacterales</taxon>
        <taxon>Yersiniaceae</taxon>
        <taxon>Yersinia</taxon>
    </lineage>
</organism>
<dbReference type="GO" id="GO:0042597">
    <property type="term" value="C:periplasmic space"/>
    <property type="evidence" value="ECO:0007669"/>
    <property type="project" value="UniProtKB-SubCell"/>
</dbReference>
<dbReference type="Proteomes" id="UP001167864">
    <property type="component" value="Unassembled WGS sequence"/>
</dbReference>